<dbReference type="GO" id="GO:0016212">
    <property type="term" value="F:kynurenine-oxoglutarate transaminase activity"/>
    <property type="evidence" value="ECO:0007669"/>
    <property type="project" value="TreeGrafter"/>
</dbReference>
<dbReference type="Pfam" id="PF00155">
    <property type="entry name" value="Aminotran_1_2"/>
    <property type="match status" value="1"/>
</dbReference>
<keyword evidence="3 7" id="KW-0032">Aminotransferase</keyword>
<evidence type="ECO:0000313" key="7">
    <source>
        <dbReference type="EMBL" id="PDH36282.1"/>
    </source>
</evidence>
<keyword evidence="4 7" id="KW-0808">Transferase</keyword>
<evidence type="ECO:0000256" key="1">
    <source>
        <dbReference type="ARBA" id="ARBA00001933"/>
    </source>
</evidence>
<protein>
    <submittedName>
        <fullName evidence="7">Methionine aminotransferase</fullName>
    </submittedName>
</protein>
<dbReference type="GO" id="GO:0005737">
    <property type="term" value="C:cytoplasm"/>
    <property type="evidence" value="ECO:0007669"/>
    <property type="project" value="TreeGrafter"/>
</dbReference>
<dbReference type="InterPro" id="IPR004839">
    <property type="entry name" value="Aminotransferase_I/II_large"/>
</dbReference>
<gene>
    <name evidence="7" type="ORF">CNE99_09960</name>
</gene>
<dbReference type="InterPro" id="IPR015424">
    <property type="entry name" value="PyrdxlP-dep_Trfase"/>
</dbReference>
<comment type="caution">
    <text evidence="7">The sequence shown here is derived from an EMBL/GenBank/DDBJ whole genome shotgun (WGS) entry which is preliminary data.</text>
</comment>
<keyword evidence="5" id="KW-0663">Pyridoxal phosphate</keyword>
<evidence type="ECO:0000256" key="2">
    <source>
        <dbReference type="ARBA" id="ARBA00007441"/>
    </source>
</evidence>
<organism evidence="7 8">
    <name type="scientific">OM182 bacterium MED-G24</name>
    <dbReference type="NCBI Taxonomy" id="1986255"/>
    <lineage>
        <taxon>Bacteria</taxon>
        <taxon>Pseudomonadati</taxon>
        <taxon>Pseudomonadota</taxon>
        <taxon>Gammaproteobacteria</taxon>
        <taxon>OMG group</taxon>
        <taxon>OM182 clade</taxon>
    </lineage>
</organism>
<dbReference type="AlphaFoldDB" id="A0A2A5WIP7"/>
<dbReference type="Gene3D" id="3.40.640.10">
    <property type="entry name" value="Type I PLP-dependent aspartate aminotransferase-like (Major domain)"/>
    <property type="match status" value="1"/>
</dbReference>
<dbReference type="PANTHER" id="PTHR43807:SF20">
    <property type="entry name" value="FI04487P"/>
    <property type="match status" value="1"/>
</dbReference>
<evidence type="ECO:0000256" key="5">
    <source>
        <dbReference type="ARBA" id="ARBA00022898"/>
    </source>
</evidence>
<proteinExistence type="inferred from homology"/>
<evidence type="ECO:0000313" key="8">
    <source>
        <dbReference type="Proteomes" id="UP000219327"/>
    </source>
</evidence>
<evidence type="ECO:0000259" key="6">
    <source>
        <dbReference type="Pfam" id="PF00155"/>
    </source>
</evidence>
<dbReference type="EMBL" id="NTKD01000071">
    <property type="protein sequence ID" value="PDH36282.1"/>
    <property type="molecule type" value="Genomic_DNA"/>
</dbReference>
<dbReference type="NCBIfam" id="NF006569">
    <property type="entry name" value="PRK09082.1"/>
    <property type="match status" value="1"/>
</dbReference>
<name>A0A2A5WIP7_9GAMM</name>
<dbReference type="PANTHER" id="PTHR43807">
    <property type="entry name" value="FI04487P"/>
    <property type="match status" value="1"/>
</dbReference>
<accession>A0A2A5WIP7</accession>
<dbReference type="SUPFAM" id="SSF53383">
    <property type="entry name" value="PLP-dependent transferases"/>
    <property type="match status" value="1"/>
</dbReference>
<dbReference type="InterPro" id="IPR015421">
    <property type="entry name" value="PyrdxlP-dep_Trfase_major"/>
</dbReference>
<evidence type="ECO:0000256" key="3">
    <source>
        <dbReference type="ARBA" id="ARBA00022576"/>
    </source>
</evidence>
<sequence length="378" mass="42626">MDSKLPNVGTTIFTVMSKMAQDFDAINLSQGFPDYQVPKGLLDAMQKYLHGNYNQYPPMAGVPYLREQIAAKTAKLYGATIDVENEITVTSGATEALFVAIQTVVRPGDEVIVLDPCYDSYEPGITLAGGRTIHLPLNSAFGLDAQRLSDTINDRTRLIMLNTPHNPSGSILTREELNTVSSLIKDRDVFIISDEVYEHMVYDNGQHDSLVGIPDLRDRTFVVSSFGKTYHATGWKVAYCVAPPALTAEFRKIHQFVTFTTHTPTQWALADYMEHHPEHFEELPRFYEQKRDLFLSAMSESRFQMRPSAGTYFQLADYSALSSDTDQSFVEYMTKEVGVAAIPVSVFYEQPPDQRIVRFCFCKHDETLVRAAERLSEL</sequence>
<evidence type="ECO:0000256" key="4">
    <source>
        <dbReference type="ARBA" id="ARBA00022679"/>
    </source>
</evidence>
<comment type="similarity">
    <text evidence="2">Belongs to the class-I pyridoxal-phosphate-dependent aminotransferase family.</text>
</comment>
<dbReference type="Gene3D" id="3.90.1150.10">
    <property type="entry name" value="Aspartate Aminotransferase, domain 1"/>
    <property type="match status" value="1"/>
</dbReference>
<dbReference type="FunFam" id="3.40.640.10:FF:000033">
    <property type="entry name" value="Aspartate aminotransferase"/>
    <property type="match status" value="1"/>
</dbReference>
<comment type="cofactor">
    <cofactor evidence="1">
        <name>pyridoxal 5'-phosphate</name>
        <dbReference type="ChEBI" id="CHEBI:597326"/>
    </cofactor>
</comment>
<feature type="domain" description="Aminotransferase class I/classII large" evidence="6">
    <location>
        <begin position="25"/>
        <end position="375"/>
    </location>
</feature>
<dbReference type="InterPro" id="IPR015422">
    <property type="entry name" value="PyrdxlP-dep_Trfase_small"/>
</dbReference>
<reference evidence="7 8" key="1">
    <citation type="submission" date="2017-08" db="EMBL/GenBank/DDBJ databases">
        <title>Fine stratification of microbial communities through a metagenomic profile of the photic zone.</title>
        <authorList>
            <person name="Haro-Moreno J.M."/>
            <person name="Lopez-Perez M."/>
            <person name="De La Torre J."/>
            <person name="Picazo A."/>
            <person name="Camacho A."/>
            <person name="Rodriguez-Valera F."/>
        </authorList>
    </citation>
    <scope>NUCLEOTIDE SEQUENCE [LARGE SCALE GENOMIC DNA]</scope>
    <source>
        <strain evidence="7">MED-G24</strain>
    </source>
</reference>
<dbReference type="Proteomes" id="UP000219327">
    <property type="component" value="Unassembled WGS sequence"/>
</dbReference>
<dbReference type="GO" id="GO:0030170">
    <property type="term" value="F:pyridoxal phosphate binding"/>
    <property type="evidence" value="ECO:0007669"/>
    <property type="project" value="InterPro"/>
</dbReference>
<dbReference type="CDD" id="cd00609">
    <property type="entry name" value="AAT_like"/>
    <property type="match status" value="1"/>
</dbReference>
<dbReference type="InterPro" id="IPR051326">
    <property type="entry name" value="Kynurenine-oxoglutarate_AT"/>
</dbReference>